<dbReference type="PANTHER" id="PTHR48097:SF9">
    <property type="entry name" value="L-THREONINE ALDOLASE"/>
    <property type="match status" value="1"/>
</dbReference>
<dbReference type="GO" id="GO:0008732">
    <property type="term" value="F:L-allo-threonine aldolase activity"/>
    <property type="evidence" value="ECO:0007669"/>
    <property type="project" value="TreeGrafter"/>
</dbReference>
<evidence type="ECO:0000313" key="7">
    <source>
        <dbReference type="Proteomes" id="UP000006786"/>
    </source>
</evidence>
<dbReference type="SUPFAM" id="SSF53383">
    <property type="entry name" value="PLP-dependent transferases"/>
    <property type="match status" value="1"/>
</dbReference>
<comment type="subunit">
    <text evidence="3">Homotetramer.</text>
</comment>
<dbReference type="OrthoDB" id="9774495at2"/>
<evidence type="ECO:0000256" key="1">
    <source>
        <dbReference type="ARBA" id="ARBA00001933"/>
    </source>
</evidence>
<dbReference type="GO" id="GO:0005829">
    <property type="term" value="C:cytosol"/>
    <property type="evidence" value="ECO:0007669"/>
    <property type="project" value="TreeGrafter"/>
</dbReference>
<gene>
    <name evidence="6" type="ORF">NA2_10258</name>
</gene>
<name>K2MDI3_9HYPH</name>
<sequence>MISLVDDAALLSPKEMAERLASLTSDGKTVSDYYGNGGAVEAFEARIAAHLGKERAVVFPTGTLANLCAMRLLAGTDNARILVHRDGHFFNDAGDNLAALGRFTMVPLAGEGAGFEAADVEHEIARAASARVAARIGCIAIESPSRRIDGRRFGSGRIAAIAEVAREHGVPMFLDGARMLIECAVTGQSPADMAAPFDLVYLSLYKYLDAPFGCVLAGEAALLDDVYHQRRAYGGGLWQMWPAAVMAQDKLSRFDALWAEVVRHVEAVFAAMEGGPVAVERFADGTNAVRLILPRAPGDPAAFAARAQRLGLKLPPLAGDRMTVKFNESWLAAEPAALARKLRELAE</sequence>
<keyword evidence="7" id="KW-1185">Reference proteome</keyword>
<reference evidence="6 7" key="1">
    <citation type="journal article" date="2012" name="J. Bacteriol.">
        <title>Genome Sequence of Nitratireductor pacificus Type Strain pht-3B.</title>
        <authorList>
            <person name="Lai Q."/>
            <person name="Li G."/>
            <person name="Shao Z."/>
        </authorList>
    </citation>
    <scope>NUCLEOTIDE SEQUENCE [LARGE SCALE GENOMIC DNA]</scope>
    <source>
        <strain evidence="7">pht-3B</strain>
    </source>
</reference>
<comment type="caution">
    <text evidence="6">The sequence shown here is derived from an EMBL/GenBank/DDBJ whole genome shotgun (WGS) entry which is preliminary data.</text>
</comment>
<evidence type="ECO:0000313" key="6">
    <source>
        <dbReference type="EMBL" id="EKF18850.1"/>
    </source>
</evidence>
<dbReference type="EMBL" id="AMRM01000010">
    <property type="protein sequence ID" value="EKF18850.1"/>
    <property type="molecule type" value="Genomic_DNA"/>
</dbReference>
<dbReference type="Pfam" id="PF01212">
    <property type="entry name" value="Beta_elim_lyase"/>
    <property type="match status" value="1"/>
</dbReference>
<accession>K2MDI3</accession>
<dbReference type="InterPro" id="IPR015421">
    <property type="entry name" value="PyrdxlP-dep_Trfase_major"/>
</dbReference>
<dbReference type="InterPro" id="IPR001597">
    <property type="entry name" value="ArAA_b-elim_lyase/Thr_aldolase"/>
</dbReference>
<organism evidence="6 7">
    <name type="scientific">Nitratireductor pacificus pht-3B</name>
    <dbReference type="NCBI Taxonomy" id="391937"/>
    <lineage>
        <taxon>Bacteria</taxon>
        <taxon>Pseudomonadati</taxon>
        <taxon>Pseudomonadota</taxon>
        <taxon>Alphaproteobacteria</taxon>
        <taxon>Hyphomicrobiales</taxon>
        <taxon>Phyllobacteriaceae</taxon>
        <taxon>Nitratireductor</taxon>
    </lineage>
</organism>
<dbReference type="Proteomes" id="UP000006786">
    <property type="component" value="Unassembled WGS sequence"/>
</dbReference>
<evidence type="ECO:0000259" key="5">
    <source>
        <dbReference type="Pfam" id="PF01212"/>
    </source>
</evidence>
<comment type="cofactor">
    <cofactor evidence="1">
        <name>pyridoxal 5'-phosphate</name>
        <dbReference type="ChEBI" id="CHEBI:597326"/>
    </cofactor>
</comment>
<keyword evidence="4" id="KW-0663">Pyridoxal phosphate</keyword>
<dbReference type="eggNOG" id="COG2008">
    <property type="taxonomic scope" value="Bacteria"/>
</dbReference>
<dbReference type="InterPro" id="IPR015424">
    <property type="entry name" value="PyrdxlP-dep_Trfase"/>
</dbReference>
<dbReference type="PANTHER" id="PTHR48097">
    <property type="entry name" value="L-THREONINE ALDOLASE-RELATED"/>
    <property type="match status" value="1"/>
</dbReference>
<dbReference type="GO" id="GO:0006545">
    <property type="term" value="P:glycine biosynthetic process"/>
    <property type="evidence" value="ECO:0007669"/>
    <property type="project" value="TreeGrafter"/>
</dbReference>
<dbReference type="GO" id="GO:0006567">
    <property type="term" value="P:L-threonine catabolic process"/>
    <property type="evidence" value="ECO:0007669"/>
    <property type="project" value="TreeGrafter"/>
</dbReference>
<feature type="domain" description="Aromatic amino acid beta-eliminating lyase/threonine aldolase" evidence="5">
    <location>
        <begin position="32"/>
        <end position="296"/>
    </location>
</feature>
<evidence type="ECO:0000256" key="3">
    <source>
        <dbReference type="ARBA" id="ARBA00011881"/>
    </source>
</evidence>
<comment type="similarity">
    <text evidence="2">Belongs to the threonine aldolase family.</text>
</comment>
<proteinExistence type="inferred from homology"/>
<dbReference type="Gene3D" id="3.40.640.10">
    <property type="entry name" value="Type I PLP-dependent aspartate aminotransferase-like (Major domain)"/>
    <property type="match status" value="1"/>
</dbReference>
<evidence type="ECO:0000256" key="2">
    <source>
        <dbReference type="ARBA" id="ARBA00006966"/>
    </source>
</evidence>
<protein>
    <submittedName>
        <fullName evidence="6">L-threonine aldolase</fullName>
    </submittedName>
</protein>
<dbReference type="STRING" id="391937.NA2_10258"/>
<evidence type="ECO:0000256" key="4">
    <source>
        <dbReference type="ARBA" id="ARBA00022898"/>
    </source>
</evidence>
<dbReference type="AlphaFoldDB" id="K2MDI3"/>
<dbReference type="RefSeq" id="WP_008596686.1">
    <property type="nucleotide sequence ID" value="NZ_AMRM01000010.1"/>
</dbReference>